<reference evidence="6 7" key="1">
    <citation type="submission" date="2013-06" db="EMBL/GenBank/DDBJ databases">
        <title>The Genome Sequence of Acinetobacter gyllenbergii CIP 110306.</title>
        <authorList>
            <consortium name="The Broad Institute Genome Sequencing Platform"/>
            <consortium name="The Broad Institute Genome Sequencing Center for Infectious Disease"/>
            <person name="Cerqueira G."/>
            <person name="Feldgarden M."/>
            <person name="Courvalin P."/>
            <person name="Perichon B."/>
            <person name="Grillot-Courvalin C."/>
            <person name="Clermont D."/>
            <person name="Rocha E."/>
            <person name="Yoon E.-J."/>
            <person name="Nemec A."/>
            <person name="Young S.K."/>
            <person name="Zeng Q."/>
            <person name="Gargeya S."/>
            <person name="Fitzgerald M."/>
            <person name="Abouelleil A."/>
            <person name="Alvarado L."/>
            <person name="Berlin A.M."/>
            <person name="Chapman S.B."/>
            <person name="Dewar J."/>
            <person name="Goldberg J."/>
            <person name="Griggs A."/>
            <person name="Gujja S."/>
            <person name="Hansen M."/>
            <person name="Howarth C."/>
            <person name="Imamovic A."/>
            <person name="Larimer J."/>
            <person name="McCowan C."/>
            <person name="Murphy C."/>
            <person name="Pearson M."/>
            <person name="Priest M."/>
            <person name="Roberts A."/>
            <person name="Saif S."/>
            <person name="Shea T."/>
            <person name="Sykes S."/>
            <person name="Wortman J."/>
            <person name="Nusbaum C."/>
            <person name="Birren B."/>
        </authorList>
    </citation>
    <scope>NUCLEOTIDE SEQUENCE [LARGE SCALE GENOMIC DNA]</scope>
    <source>
        <strain evidence="6 7">CIP 110306</strain>
    </source>
</reference>
<feature type="domain" description="HTH lysR-type" evidence="5">
    <location>
        <begin position="19"/>
        <end position="75"/>
    </location>
</feature>
<dbReference type="AlphaFoldDB" id="A0A829HKS8"/>
<dbReference type="GO" id="GO:0043565">
    <property type="term" value="F:sequence-specific DNA binding"/>
    <property type="evidence" value="ECO:0007669"/>
    <property type="project" value="TreeGrafter"/>
</dbReference>
<dbReference type="Proteomes" id="UP000014523">
    <property type="component" value="Unassembled WGS sequence"/>
</dbReference>
<dbReference type="GO" id="GO:0003700">
    <property type="term" value="F:DNA-binding transcription factor activity"/>
    <property type="evidence" value="ECO:0007669"/>
    <property type="project" value="InterPro"/>
</dbReference>
<evidence type="ECO:0000259" key="5">
    <source>
        <dbReference type="PROSITE" id="PS50931"/>
    </source>
</evidence>
<dbReference type="PANTHER" id="PTHR30537:SF31">
    <property type="entry name" value="TRANSCRIPTIONAL REGULATOR, LYSR FAMILY"/>
    <property type="match status" value="1"/>
</dbReference>
<evidence type="ECO:0000256" key="1">
    <source>
        <dbReference type="ARBA" id="ARBA00009437"/>
    </source>
</evidence>
<keyword evidence="3" id="KW-0238">DNA-binding</keyword>
<keyword evidence="4" id="KW-0804">Transcription</keyword>
<evidence type="ECO:0000313" key="6">
    <source>
        <dbReference type="EMBL" id="EPF93328.1"/>
    </source>
</evidence>
<keyword evidence="2" id="KW-0805">Transcription regulation</keyword>
<dbReference type="PROSITE" id="PS50931">
    <property type="entry name" value="HTH_LYSR"/>
    <property type="match status" value="1"/>
</dbReference>
<dbReference type="GO" id="GO:0006351">
    <property type="term" value="P:DNA-templated transcription"/>
    <property type="evidence" value="ECO:0007669"/>
    <property type="project" value="TreeGrafter"/>
</dbReference>
<proteinExistence type="inferred from homology"/>
<evidence type="ECO:0000256" key="4">
    <source>
        <dbReference type="ARBA" id="ARBA00023163"/>
    </source>
</evidence>
<dbReference type="CDD" id="cd08473">
    <property type="entry name" value="PBP2_CrgA_like_4"/>
    <property type="match status" value="1"/>
</dbReference>
<dbReference type="SUPFAM" id="SSF53850">
    <property type="entry name" value="Periplasmic binding protein-like II"/>
    <property type="match status" value="1"/>
</dbReference>
<organism evidence="6 7">
    <name type="scientific">Acinetobacter gyllenbergii CIP 110306 = MTCC 11365</name>
    <dbReference type="NCBI Taxonomy" id="1217657"/>
    <lineage>
        <taxon>Bacteria</taxon>
        <taxon>Pseudomonadati</taxon>
        <taxon>Pseudomonadota</taxon>
        <taxon>Gammaproteobacteria</taxon>
        <taxon>Moraxellales</taxon>
        <taxon>Moraxellaceae</taxon>
        <taxon>Acinetobacter</taxon>
    </lineage>
</organism>
<dbReference type="InterPro" id="IPR036388">
    <property type="entry name" value="WH-like_DNA-bd_sf"/>
</dbReference>
<dbReference type="FunFam" id="1.10.10.10:FF:000001">
    <property type="entry name" value="LysR family transcriptional regulator"/>
    <property type="match status" value="1"/>
</dbReference>
<dbReference type="Gene3D" id="1.10.10.10">
    <property type="entry name" value="Winged helix-like DNA-binding domain superfamily/Winged helix DNA-binding domain"/>
    <property type="match status" value="1"/>
</dbReference>
<dbReference type="InterPro" id="IPR058163">
    <property type="entry name" value="LysR-type_TF_proteobact-type"/>
</dbReference>
<dbReference type="Pfam" id="PF00126">
    <property type="entry name" value="HTH_1"/>
    <property type="match status" value="1"/>
</dbReference>
<dbReference type="InterPro" id="IPR005119">
    <property type="entry name" value="LysR_subst-bd"/>
</dbReference>
<evidence type="ECO:0000256" key="2">
    <source>
        <dbReference type="ARBA" id="ARBA00023015"/>
    </source>
</evidence>
<evidence type="ECO:0000313" key="7">
    <source>
        <dbReference type="Proteomes" id="UP000014523"/>
    </source>
</evidence>
<dbReference type="SUPFAM" id="SSF46785">
    <property type="entry name" value="Winged helix' DNA-binding domain"/>
    <property type="match status" value="1"/>
</dbReference>
<sequence length="322" mass="36871">MPKEQLLSLLVGRANNMKDLNDLYFFVKVIDCGGFSAASQELMVTKSLLSRRIAELEDRLGVKLINRTTRQVSITEVGKIYYQHCKAMLIEAEAAEEAIEFLTAEPRGLIKLSCPTNLLHINISPMLNEFLQLYPKISLHVEATNRRVDLINERFDLAIRIRPLPLADSELIVRELALARQLIVASPDLLHQFYSIHEPQQLTQFPVLMMESFAPEYAWQLFSQDQQELKVQCHPRLTTTDLTALREATLQGLGVAKLPELMVAEDIKQGRLIHVLPQWQPKPELIHLVYTSRRGLLPSMKLLIDFLVQKFAELKQHNSVLY</sequence>
<keyword evidence="7" id="KW-1185">Reference proteome</keyword>
<evidence type="ECO:0000256" key="3">
    <source>
        <dbReference type="ARBA" id="ARBA00023125"/>
    </source>
</evidence>
<accession>A0A829HKS8</accession>
<dbReference type="InterPro" id="IPR036390">
    <property type="entry name" value="WH_DNA-bd_sf"/>
</dbReference>
<name>A0A829HKS8_9GAMM</name>
<dbReference type="Gene3D" id="3.40.190.290">
    <property type="match status" value="1"/>
</dbReference>
<gene>
    <name evidence="6" type="ORF">F957_00297</name>
</gene>
<dbReference type="EMBL" id="ATGG01000004">
    <property type="protein sequence ID" value="EPF93328.1"/>
    <property type="molecule type" value="Genomic_DNA"/>
</dbReference>
<dbReference type="PANTHER" id="PTHR30537">
    <property type="entry name" value="HTH-TYPE TRANSCRIPTIONAL REGULATOR"/>
    <property type="match status" value="1"/>
</dbReference>
<comment type="caution">
    <text evidence="6">The sequence shown here is derived from an EMBL/GenBank/DDBJ whole genome shotgun (WGS) entry which is preliminary data.</text>
</comment>
<dbReference type="InterPro" id="IPR000847">
    <property type="entry name" value="LysR_HTH_N"/>
</dbReference>
<protein>
    <recommendedName>
        <fullName evidence="5">HTH lysR-type domain-containing protein</fullName>
    </recommendedName>
</protein>
<dbReference type="Pfam" id="PF03466">
    <property type="entry name" value="LysR_substrate"/>
    <property type="match status" value="1"/>
</dbReference>
<comment type="similarity">
    <text evidence="1">Belongs to the LysR transcriptional regulatory family.</text>
</comment>